<comment type="caution">
    <text evidence="2">The sequence shown here is derived from an EMBL/GenBank/DDBJ whole genome shotgun (WGS) entry which is preliminary data.</text>
</comment>
<dbReference type="RefSeq" id="WP_380898756.1">
    <property type="nucleotide sequence ID" value="NZ_JBHTKY010000043.1"/>
</dbReference>
<accession>A0ABW3RS04</accession>
<organism evidence="2 3">
    <name type="scientific">Sphingobacterium daejeonense</name>
    <dbReference type="NCBI Taxonomy" id="371142"/>
    <lineage>
        <taxon>Bacteria</taxon>
        <taxon>Pseudomonadati</taxon>
        <taxon>Bacteroidota</taxon>
        <taxon>Sphingobacteriia</taxon>
        <taxon>Sphingobacteriales</taxon>
        <taxon>Sphingobacteriaceae</taxon>
        <taxon>Sphingobacterium</taxon>
    </lineage>
</organism>
<feature type="compositionally biased region" description="Basic and acidic residues" evidence="1">
    <location>
        <begin position="21"/>
        <end position="34"/>
    </location>
</feature>
<gene>
    <name evidence="2" type="ORF">ACFQ2C_17650</name>
</gene>
<name>A0ABW3RS04_9SPHI</name>
<proteinExistence type="predicted"/>
<evidence type="ECO:0000313" key="2">
    <source>
        <dbReference type="EMBL" id="MFD1167427.1"/>
    </source>
</evidence>
<sequence>MATKNESSKEGLNNKGRPNKKKDLMSVMDKKVKNQDSSGEAGVDPQMDQLNTAPDPNDHPKEPQKVKHKGK</sequence>
<evidence type="ECO:0000313" key="3">
    <source>
        <dbReference type="Proteomes" id="UP001597205"/>
    </source>
</evidence>
<feature type="compositionally biased region" description="Basic and acidic residues" evidence="1">
    <location>
        <begin position="56"/>
        <end position="65"/>
    </location>
</feature>
<feature type="region of interest" description="Disordered" evidence="1">
    <location>
        <begin position="1"/>
        <end position="71"/>
    </location>
</feature>
<reference evidence="3" key="1">
    <citation type="journal article" date="2019" name="Int. J. Syst. Evol. Microbiol.">
        <title>The Global Catalogue of Microorganisms (GCM) 10K type strain sequencing project: providing services to taxonomists for standard genome sequencing and annotation.</title>
        <authorList>
            <consortium name="The Broad Institute Genomics Platform"/>
            <consortium name="The Broad Institute Genome Sequencing Center for Infectious Disease"/>
            <person name="Wu L."/>
            <person name="Ma J."/>
        </authorList>
    </citation>
    <scope>NUCLEOTIDE SEQUENCE [LARGE SCALE GENOMIC DNA]</scope>
    <source>
        <strain evidence="3">CCUG 52468</strain>
    </source>
</reference>
<keyword evidence="3" id="KW-1185">Reference proteome</keyword>
<dbReference type="EMBL" id="JBHTKY010000043">
    <property type="protein sequence ID" value="MFD1167427.1"/>
    <property type="molecule type" value="Genomic_DNA"/>
</dbReference>
<dbReference type="Proteomes" id="UP001597205">
    <property type="component" value="Unassembled WGS sequence"/>
</dbReference>
<evidence type="ECO:0000256" key="1">
    <source>
        <dbReference type="SAM" id="MobiDB-lite"/>
    </source>
</evidence>
<protein>
    <submittedName>
        <fullName evidence="2">Uncharacterized protein</fullName>
    </submittedName>
</protein>